<evidence type="ECO:0000256" key="3">
    <source>
        <dbReference type="ARBA" id="ARBA00005902"/>
    </source>
</evidence>
<dbReference type="GeneID" id="64628352"/>
<dbReference type="InterPro" id="IPR016068">
    <property type="entry name" value="Translin_N"/>
</dbReference>
<dbReference type="Pfam" id="PF01997">
    <property type="entry name" value="Translin"/>
    <property type="match status" value="1"/>
</dbReference>
<organism evidence="7 8">
    <name type="scientific">Suillus subaureus</name>
    <dbReference type="NCBI Taxonomy" id="48587"/>
    <lineage>
        <taxon>Eukaryota</taxon>
        <taxon>Fungi</taxon>
        <taxon>Dikarya</taxon>
        <taxon>Basidiomycota</taxon>
        <taxon>Agaricomycotina</taxon>
        <taxon>Agaricomycetes</taxon>
        <taxon>Agaricomycetidae</taxon>
        <taxon>Boletales</taxon>
        <taxon>Suillineae</taxon>
        <taxon>Suillaceae</taxon>
        <taxon>Suillus</taxon>
    </lineage>
</organism>
<comment type="subcellular location">
    <subcellularLocation>
        <location evidence="2">Cytoplasm</location>
    </subcellularLocation>
    <subcellularLocation>
        <location evidence="1">Nucleus</location>
    </subcellularLocation>
</comment>
<dbReference type="SUPFAM" id="SSF74784">
    <property type="entry name" value="Translin"/>
    <property type="match status" value="1"/>
</dbReference>
<accession>A0A9P7ENJ6</accession>
<keyword evidence="8" id="KW-1185">Reference proteome</keyword>
<evidence type="ECO:0000256" key="5">
    <source>
        <dbReference type="ARBA" id="ARBA00023242"/>
    </source>
</evidence>
<proteinExistence type="inferred from homology"/>
<protein>
    <submittedName>
        <fullName evidence="7">Translin</fullName>
    </submittedName>
</protein>
<dbReference type="Gene3D" id="1.20.58.200">
    <property type="entry name" value="Translin, domain 2"/>
    <property type="match status" value="1"/>
</dbReference>
<dbReference type="Proteomes" id="UP000807769">
    <property type="component" value="Unassembled WGS sequence"/>
</dbReference>
<dbReference type="CDD" id="cd14820">
    <property type="entry name" value="TRAX"/>
    <property type="match status" value="1"/>
</dbReference>
<feature type="region of interest" description="Disordered" evidence="6">
    <location>
        <begin position="250"/>
        <end position="272"/>
    </location>
</feature>
<dbReference type="InterPro" id="IPR016069">
    <property type="entry name" value="Translin_C"/>
</dbReference>
<sequence>MGTHRESVVEAFDEFRQDIDEHHDRRERLIKISRDATNLSKKVIFLLHRAMTEESNNDSNPSLRVVRRGREKLREVQALYAQIRLEVQAERFWHYHRAVSPGLQEYIEALGFAQYLEHGTLVSYEDVQLSLSDEDGIPYFTLPKEDYLLGLSDVTGELMRFAITGIAQKGGRARAREVCAFVRQCKADFERFTPYVRELSKKQAVTSQSLEKIEDGSRFTAIVVRGSEYDIPPDMLDDLIAQSISTFSSTTSAKSKLGQRDVRSEDDYDDGI</sequence>
<dbReference type="OrthoDB" id="31005at2759"/>
<name>A0A9P7ENJ6_9AGAM</name>
<comment type="caution">
    <text evidence="7">The sequence shown here is derived from an EMBL/GenBank/DDBJ whole genome shotgun (WGS) entry which is preliminary data.</text>
</comment>
<dbReference type="InterPro" id="IPR036081">
    <property type="entry name" value="Translin_sf"/>
</dbReference>
<dbReference type="GO" id="GO:0005634">
    <property type="term" value="C:nucleus"/>
    <property type="evidence" value="ECO:0007669"/>
    <property type="project" value="UniProtKB-SubCell"/>
</dbReference>
<dbReference type="Gene3D" id="1.20.58.190">
    <property type="entry name" value="Translin, domain 1"/>
    <property type="match status" value="1"/>
</dbReference>
<evidence type="ECO:0000256" key="1">
    <source>
        <dbReference type="ARBA" id="ARBA00004123"/>
    </source>
</evidence>
<evidence type="ECO:0000313" key="8">
    <source>
        <dbReference type="Proteomes" id="UP000807769"/>
    </source>
</evidence>
<dbReference type="EMBL" id="JABBWG010000002">
    <property type="protein sequence ID" value="KAG1826231.1"/>
    <property type="molecule type" value="Genomic_DNA"/>
</dbReference>
<dbReference type="AlphaFoldDB" id="A0A9P7ENJ6"/>
<reference evidence="7" key="1">
    <citation type="journal article" date="2020" name="New Phytol.">
        <title>Comparative genomics reveals dynamic genome evolution in host specialist ectomycorrhizal fungi.</title>
        <authorList>
            <person name="Lofgren L.A."/>
            <person name="Nguyen N.H."/>
            <person name="Vilgalys R."/>
            <person name="Ruytinx J."/>
            <person name="Liao H.L."/>
            <person name="Branco S."/>
            <person name="Kuo A."/>
            <person name="LaButti K."/>
            <person name="Lipzen A."/>
            <person name="Andreopoulos W."/>
            <person name="Pangilinan J."/>
            <person name="Riley R."/>
            <person name="Hundley H."/>
            <person name="Na H."/>
            <person name="Barry K."/>
            <person name="Grigoriev I.V."/>
            <person name="Stajich J.E."/>
            <person name="Kennedy P.G."/>
        </authorList>
    </citation>
    <scope>NUCLEOTIDE SEQUENCE</scope>
    <source>
        <strain evidence="7">MN1</strain>
    </source>
</reference>
<comment type="similarity">
    <text evidence="3">Belongs to the translin family.</text>
</comment>
<evidence type="ECO:0000256" key="2">
    <source>
        <dbReference type="ARBA" id="ARBA00004496"/>
    </source>
</evidence>
<dbReference type="GO" id="GO:0005737">
    <property type="term" value="C:cytoplasm"/>
    <property type="evidence" value="ECO:0007669"/>
    <property type="project" value="UniProtKB-SubCell"/>
</dbReference>
<dbReference type="RefSeq" id="XP_041199484.1">
    <property type="nucleotide sequence ID" value="XM_041334335.1"/>
</dbReference>
<keyword evidence="4" id="KW-0963">Cytoplasm</keyword>
<keyword evidence="5" id="KW-0539">Nucleus</keyword>
<evidence type="ECO:0000313" key="7">
    <source>
        <dbReference type="EMBL" id="KAG1826231.1"/>
    </source>
</evidence>
<dbReference type="GO" id="GO:0043565">
    <property type="term" value="F:sequence-specific DNA binding"/>
    <property type="evidence" value="ECO:0007669"/>
    <property type="project" value="InterPro"/>
</dbReference>
<dbReference type="InterPro" id="IPR002848">
    <property type="entry name" value="Translin_fam"/>
</dbReference>
<dbReference type="PANTHER" id="PTHR10741">
    <property type="entry name" value="TRANSLIN AND TRANSLIN ASSOCIATED PROTEIN X"/>
    <property type="match status" value="1"/>
</dbReference>
<gene>
    <name evidence="7" type="ORF">BJ212DRAFT_1318810</name>
</gene>
<evidence type="ECO:0000256" key="6">
    <source>
        <dbReference type="SAM" id="MobiDB-lite"/>
    </source>
</evidence>
<evidence type="ECO:0000256" key="4">
    <source>
        <dbReference type="ARBA" id="ARBA00022490"/>
    </source>
</evidence>